<keyword evidence="1 3" id="KW-0479">Metal-binding</keyword>
<feature type="domain" description="Tudor" evidence="7">
    <location>
        <begin position="514"/>
        <end position="573"/>
    </location>
</feature>
<dbReference type="PANTHER" id="PTHR16442:SF1">
    <property type="entry name" value="RING FINGER PROTEIN 17"/>
    <property type="match status" value="1"/>
</dbReference>
<dbReference type="InterPro" id="IPR035437">
    <property type="entry name" value="SNase_OB-fold_sf"/>
</dbReference>
<dbReference type="SMART" id="SM00333">
    <property type="entry name" value="TUDOR"/>
    <property type="match status" value="5"/>
</dbReference>
<feature type="non-terminal residue" evidence="8">
    <location>
        <position position="1"/>
    </location>
</feature>
<evidence type="ECO:0000256" key="4">
    <source>
        <dbReference type="SAM" id="MobiDB-lite"/>
    </source>
</evidence>
<dbReference type="Pfam" id="PF00643">
    <property type="entry name" value="zf-B_box"/>
    <property type="match status" value="1"/>
</dbReference>
<dbReference type="PROSITE" id="PS50119">
    <property type="entry name" value="ZF_BBOX"/>
    <property type="match status" value="2"/>
</dbReference>
<dbReference type="Gene3D" id="3.30.160.60">
    <property type="entry name" value="Classic Zinc Finger"/>
    <property type="match status" value="1"/>
</dbReference>
<dbReference type="Gene3D" id="2.40.50.90">
    <property type="match status" value="5"/>
</dbReference>
<evidence type="ECO:0000256" key="3">
    <source>
        <dbReference type="PROSITE-ProRule" id="PRU00024"/>
    </source>
</evidence>
<dbReference type="InterPro" id="IPR000315">
    <property type="entry name" value="Znf_B-box"/>
</dbReference>
<keyword evidence="2" id="KW-0862">Zinc</keyword>
<reference evidence="8" key="1">
    <citation type="journal article" date="2014" name="PLoS Negl. Trop. Dis.">
        <title>An updated insight into the Sialotranscriptome of Triatoma infestans: developmental stage and geographic variations.</title>
        <authorList>
            <person name="Schwarz A."/>
            <person name="Medrano-Mercado N."/>
            <person name="Schaub G.A."/>
            <person name="Struchiner C.J."/>
            <person name="Bargues M.D."/>
            <person name="Levy M.Z."/>
            <person name="Ribeiro J.M."/>
        </authorList>
    </citation>
    <scope>NUCLEOTIDE SEQUENCE</scope>
    <source>
        <strain evidence="8">Chile</strain>
        <tissue evidence="8">Salivary glands</tissue>
    </source>
</reference>
<proteinExistence type="evidence at transcript level"/>
<feature type="domain" description="Tudor" evidence="7">
    <location>
        <begin position="1556"/>
        <end position="1615"/>
    </location>
</feature>
<feature type="domain" description="Tudor" evidence="7">
    <location>
        <begin position="733"/>
        <end position="792"/>
    </location>
</feature>
<accession>A0A023EWN6</accession>
<sequence length="1689" mass="191271">CSICSMPFSVNGYLSTKSIRIPLLLHCAHPACESCIISNLRMKNFVTCLVCKKVSSVMSSSEDSDILSQFPIDNNLCGMCFNKSNSISLQSDTQIGFIKPVTKKKDTSKTTLCNECQDERADQLCKQCNAPYCCSCFKKVHSAARALRDHAATPLSEDNDAKNTNELEVTTCKEHIAHSLEFYCDQCDVTICSRCLVASHNGHKVEELLDKNKECRNEVIKEYVRVSNIQRRLKASKKETKQLLNTSKQRDSSPLEVEINDHFLRLHGSITLLQNKIANQIRAAQTTESLNDISLSLNSYVEEIENTLHLTKNLLGENKMSNVNYKNIITLLKTKENIPCFVVKDFVDDNITFSADQNIFKTIEEHCVLNVKEKTAYKLVSHNDLPANYVPEEIEEITCADIENALAISLENEEFVDKLVLSKKDSIGSSSLNKCPSDTSSIASVSSSVPDIPNSLHFDELVPGCTVQVTISHLISPSDFYVHRLGITKKMSDLQSLLRRGSLDRYKSRASLPNIVKGAIFMTFVEQDNYWYRVRVMEVTSDKEITVHFIDFGNIETIIKDRLKTIPSNAKNSPPLALRCKLANCYPINGESWDPQAITIMTQITNSCADPVMISVLERTIHFYEVEMIRQSSAYSCNIADTLKFLSLAVASNVYTDFPTSTFKNRNMRTMPSKPAVKQGSILEAKMGHVIDPDHFYIIIKQGCNSFRKLSELKDDMQRAYCGRHQGSLPVFNPKPGLYVAARFSGDKNWYRAEVIAIPDVKMVKVFYIDFGISEVLSWKNIKVLLSKFYKLPPQALRCRLADVEPLGSVQWNERAAEILHTETLNIPLKAMVDSVRDDAISVVLYKATPEADICINALLVRNQLAISIGISSTVVEFPKLYEMPKNENTFQCDISVDQQKTAVNRKPAMLQTDMNSKYFIKTPNGCLKIQVDIKRIVDPGLFFITLCYVDSDIKVMKDNLQKFYENSNPSLIPEDWKIDSRCAVKIDNKWHRAIIEEILPDENQIRVYVPDEGITEVVDVSNLRKLDEQFLAQRDGVSKCHLGGLLPSLDNWSKTSITEFEEFVKTSAGNLYITKMTQSEMKANSLPVELFKRSVIPAGPLEAARDTWTSFNHYLRMMGLAKADNVTKWDVDGNIITEGTKEENDIVLSEAKLLQEILSASFNTPERLEISESTQIDIHDVAVKWLPPEPVMALEFIGTPTFVDDDCNIYIQDFMRSTLTLPQISEDLTSKFENTLPTPYDLQWTPGDICAAQYFVDKKWYRGLVKKTLSDGQVLVQFVDYGNVDPCPEGTLRKKPSMTAIPVQATCFKLHTIAPAHTDGKWKREDLDNIHSSVSTKNCRVELEAIADGYGIKRLIMANGKDAIALWVANRWARYANEPLVEYLQKMDLKDKEETEQLEEDVNEDGSVEDRQSDEEEVSKGDEEDVSKGEEDNSNNSDVERSGDLELADSKLSYGEDGDDDDDEFNDKLSKRVLHWSWLVSNHEELKPLCKYEQLEISEDIETLFVELTAVLSEMEIVLIIMETDNTDLLKSKNEFNELFEIMQKDAASQPLIKKPYRYKMCCAQFSADNTWYRAFVLDELQNERLLIQYIDYGNVEVLPAKEVHAIANEWVKPKAQSFLCCLHDIEVNSSILPKKEIMNKLSTCLSKGNLRAEIKTRSLVNGVELFYGDELAYQSLIDEGIFIKTFP</sequence>
<feature type="compositionally biased region" description="Acidic residues" evidence="4">
    <location>
        <begin position="1397"/>
        <end position="1418"/>
    </location>
</feature>
<keyword evidence="1 3" id="KW-0863">Zinc-finger</keyword>
<dbReference type="SMART" id="SM00336">
    <property type="entry name" value="BBOX"/>
    <property type="match status" value="2"/>
</dbReference>
<dbReference type="Gene3D" id="2.30.30.140">
    <property type="match status" value="5"/>
</dbReference>
<evidence type="ECO:0000259" key="6">
    <source>
        <dbReference type="PROSITE" id="PS50119"/>
    </source>
</evidence>
<evidence type="ECO:0000256" key="2">
    <source>
        <dbReference type="ARBA" id="ARBA00022833"/>
    </source>
</evidence>
<feature type="domain" description="B box-type" evidence="6">
    <location>
        <begin position="108"/>
        <end position="155"/>
    </location>
</feature>
<feature type="domain" description="RING-type" evidence="5">
    <location>
        <begin position="1"/>
        <end position="52"/>
    </location>
</feature>
<evidence type="ECO:0000256" key="1">
    <source>
        <dbReference type="ARBA" id="ARBA00022771"/>
    </source>
</evidence>
<feature type="domain" description="Tudor" evidence="7">
    <location>
        <begin position="976"/>
        <end position="1034"/>
    </location>
</feature>
<evidence type="ECO:0000313" key="8">
    <source>
        <dbReference type="EMBL" id="JAC13750.1"/>
    </source>
</evidence>
<dbReference type="SUPFAM" id="SSF57845">
    <property type="entry name" value="B-box zinc-binding domain"/>
    <property type="match status" value="1"/>
</dbReference>
<feature type="domain" description="Tudor" evidence="7">
    <location>
        <begin position="1244"/>
        <end position="1303"/>
    </location>
</feature>
<dbReference type="FunFam" id="2.30.30.140:FF:000018">
    <property type="entry name" value="Serine/threonine-protein kinase 31"/>
    <property type="match status" value="2"/>
</dbReference>
<name>A0A023EWN6_TRIIF</name>
<evidence type="ECO:0000259" key="5">
    <source>
        <dbReference type="PROSITE" id="PS50089"/>
    </source>
</evidence>
<dbReference type="PANTHER" id="PTHR16442">
    <property type="entry name" value="RING FINGER PROTEIN 17"/>
    <property type="match status" value="1"/>
</dbReference>
<organism evidence="8">
    <name type="scientific">Triatoma infestans</name>
    <name type="common">Assassin bug</name>
    <dbReference type="NCBI Taxonomy" id="30076"/>
    <lineage>
        <taxon>Eukaryota</taxon>
        <taxon>Metazoa</taxon>
        <taxon>Ecdysozoa</taxon>
        <taxon>Arthropoda</taxon>
        <taxon>Hexapoda</taxon>
        <taxon>Insecta</taxon>
        <taxon>Pterygota</taxon>
        <taxon>Neoptera</taxon>
        <taxon>Paraneoptera</taxon>
        <taxon>Hemiptera</taxon>
        <taxon>Heteroptera</taxon>
        <taxon>Panheteroptera</taxon>
        <taxon>Cimicomorpha</taxon>
        <taxon>Reduviidae</taxon>
        <taxon>Triatominae</taxon>
        <taxon>Triatoma</taxon>
    </lineage>
</organism>
<feature type="region of interest" description="Disordered" evidence="4">
    <location>
        <begin position="1393"/>
        <end position="1464"/>
    </location>
</feature>
<protein>
    <submittedName>
        <fullName evidence="8">Putative ring finger protein 17</fullName>
    </submittedName>
</protein>
<dbReference type="GO" id="GO:0008270">
    <property type="term" value="F:zinc ion binding"/>
    <property type="evidence" value="ECO:0007669"/>
    <property type="project" value="UniProtKB-KW"/>
</dbReference>
<feature type="compositionally biased region" description="Basic and acidic residues" evidence="4">
    <location>
        <begin position="1419"/>
        <end position="1432"/>
    </location>
</feature>
<dbReference type="GO" id="GO:0005737">
    <property type="term" value="C:cytoplasm"/>
    <property type="evidence" value="ECO:0007669"/>
    <property type="project" value="UniProtKB-ARBA"/>
</dbReference>
<dbReference type="EMBL" id="GBBI01004962">
    <property type="protein sequence ID" value="JAC13750.1"/>
    <property type="molecule type" value="mRNA"/>
</dbReference>
<dbReference type="CDD" id="cd19757">
    <property type="entry name" value="Bbox1"/>
    <property type="match status" value="1"/>
</dbReference>
<dbReference type="Pfam" id="PF00567">
    <property type="entry name" value="TUDOR"/>
    <property type="match status" value="5"/>
</dbReference>
<dbReference type="PROSITE" id="PS50304">
    <property type="entry name" value="TUDOR"/>
    <property type="match status" value="5"/>
</dbReference>
<evidence type="ECO:0000259" key="7">
    <source>
        <dbReference type="PROSITE" id="PS50304"/>
    </source>
</evidence>
<dbReference type="PROSITE" id="PS50089">
    <property type="entry name" value="ZF_RING_2"/>
    <property type="match status" value="1"/>
</dbReference>
<dbReference type="SUPFAM" id="SSF63748">
    <property type="entry name" value="Tudor/PWWP/MBT"/>
    <property type="match status" value="5"/>
</dbReference>
<dbReference type="InterPro" id="IPR001841">
    <property type="entry name" value="Znf_RING"/>
</dbReference>
<feature type="domain" description="B box-type" evidence="6">
    <location>
        <begin position="167"/>
        <end position="208"/>
    </location>
</feature>
<dbReference type="InterPro" id="IPR002999">
    <property type="entry name" value="Tudor"/>
</dbReference>